<evidence type="ECO:0000313" key="1">
    <source>
        <dbReference type="EMBL" id="KWX14016.1"/>
    </source>
</evidence>
<organism evidence="1 2">
    <name type="scientific">Giardia duodenalis assemblage B</name>
    <dbReference type="NCBI Taxonomy" id="1394984"/>
    <lineage>
        <taxon>Eukaryota</taxon>
        <taxon>Metamonada</taxon>
        <taxon>Diplomonadida</taxon>
        <taxon>Hexamitidae</taxon>
        <taxon>Giardiinae</taxon>
        <taxon>Giardia</taxon>
    </lineage>
</organism>
<dbReference type="VEuPathDB" id="GiardiaDB:QR46_1992"/>
<comment type="caution">
    <text evidence="1">The sequence shown here is derived from an EMBL/GenBank/DDBJ whole genome shotgun (WGS) entry which is preliminary data.</text>
</comment>
<proteinExistence type="predicted"/>
<gene>
    <name evidence="1" type="ORF">QR46_1992</name>
</gene>
<evidence type="ECO:0000313" key="2">
    <source>
        <dbReference type="Proteomes" id="UP000070089"/>
    </source>
</evidence>
<name>A0A132NVB9_GIAIN</name>
<accession>A0A132NVB9</accession>
<dbReference type="EMBL" id="JXTI01000047">
    <property type="protein sequence ID" value="KWX14016.1"/>
    <property type="molecule type" value="Genomic_DNA"/>
</dbReference>
<protein>
    <submittedName>
        <fullName evidence="1">Uncharacterized protein</fullName>
    </submittedName>
</protein>
<sequence length="64" mass="7121">MDQATAFFEPLCYMVDGQQVYVPAPPVPVQQPTVPDDDPLADSDFDALIELYNKKLEHAAKLVD</sequence>
<dbReference type="Proteomes" id="UP000070089">
    <property type="component" value="Unassembled WGS sequence"/>
</dbReference>
<dbReference type="AlphaFoldDB" id="A0A132NVB9"/>
<reference evidence="1 2" key="1">
    <citation type="journal article" date="2015" name="Mol. Biochem. Parasitol.">
        <title>Identification of polymorphic genes for use in assemblage B genotyping assays through comparative genomics of multiple assemblage B Giardia duodenalis isolates.</title>
        <authorList>
            <person name="Wielinga C."/>
            <person name="Thompson R.C."/>
            <person name="Monis P."/>
            <person name="Ryan U."/>
        </authorList>
    </citation>
    <scope>NUCLEOTIDE SEQUENCE [LARGE SCALE GENOMIC DNA]</scope>
    <source>
        <strain evidence="1 2">BAH15c1</strain>
    </source>
</reference>